<dbReference type="InterPro" id="IPR003797">
    <property type="entry name" value="DegV"/>
</dbReference>
<dbReference type="Pfam" id="PF02645">
    <property type="entry name" value="DegV"/>
    <property type="match status" value="1"/>
</dbReference>
<keyword evidence="1" id="KW-0446">Lipid-binding</keyword>
<accession>A0A6N7XAU9</accession>
<dbReference type="Gene3D" id="3.40.50.10170">
    <property type="match status" value="1"/>
</dbReference>
<dbReference type="GO" id="GO:0008289">
    <property type="term" value="F:lipid binding"/>
    <property type="evidence" value="ECO:0007669"/>
    <property type="project" value="UniProtKB-KW"/>
</dbReference>
<dbReference type="InterPro" id="IPR043168">
    <property type="entry name" value="DegV_C"/>
</dbReference>
<dbReference type="InterPro" id="IPR050270">
    <property type="entry name" value="DegV_domain_contain"/>
</dbReference>
<dbReference type="Proteomes" id="UP000469325">
    <property type="component" value="Unassembled WGS sequence"/>
</dbReference>
<protein>
    <submittedName>
        <fullName evidence="2">DegV family protein</fullName>
    </submittedName>
</protein>
<dbReference type="Gene3D" id="3.30.1180.10">
    <property type="match status" value="1"/>
</dbReference>
<keyword evidence="3" id="KW-1185">Reference proteome</keyword>
<proteinExistence type="predicted"/>
<dbReference type="RefSeq" id="WP_154435048.1">
    <property type="nucleotide sequence ID" value="NZ_VUNC01000004.1"/>
</dbReference>
<dbReference type="SUPFAM" id="SSF82549">
    <property type="entry name" value="DAK1/DegV-like"/>
    <property type="match status" value="1"/>
</dbReference>
<reference evidence="2 3" key="1">
    <citation type="submission" date="2019-08" db="EMBL/GenBank/DDBJ databases">
        <title>In-depth cultivation of the pig gut microbiome towards novel bacterial diversity and tailored functional studies.</title>
        <authorList>
            <person name="Wylensek D."/>
            <person name="Hitch T.C.A."/>
            <person name="Clavel T."/>
        </authorList>
    </citation>
    <scope>NUCLEOTIDE SEQUENCE [LARGE SCALE GENOMIC DNA]</scope>
    <source>
        <strain evidence="2 3">CA-Schmier-601-WT-1</strain>
    </source>
</reference>
<name>A0A6N7XAU9_9ACTN</name>
<dbReference type="PANTHER" id="PTHR33434">
    <property type="entry name" value="DEGV DOMAIN-CONTAINING PROTEIN DR_1986-RELATED"/>
    <property type="match status" value="1"/>
</dbReference>
<dbReference type="PANTHER" id="PTHR33434:SF2">
    <property type="entry name" value="FATTY ACID-BINDING PROTEIN TM_1468"/>
    <property type="match status" value="1"/>
</dbReference>
<organism evidence="2 3">
    <name type="scientific">Olsenella porci</name>
    <dbReference type="NCBI Taxonomy" id="2652279"/>
    <lineage>
        <taxon>Bacteria</taxon>
        <taxon>Bacillati</taxon>
        <taxon>Actinomycetota</taxon>
        <taxon>Coriobacteriia</taxon>
        <taxon>Coriobacteriales</taxon>
        <taxon>Atopobiaceae</taxon>
        <taxon>Olsenella</taxon>
    </lineage>
</organism>
<comment type="caution">
    <text evidence="2">The sequence shown here is derived from an EMBL/GenBank/DDBJ whole genome shotgun (WGS) entry which is preliminary data.</text>
</comment>
<dbReference type="NCBIfam" id="TIGR00762">
    <property type="entry name" value="DegV"/>
    <property type="match status" value="1"/>
</dbReference>
<dbReference type="AlphaFoldDB" id="A0A6N7XAU9"/>
<dbReference type="PROSITE" id="PS51482">
    <property type="entry name" value="DEGV"/>
    <property type="match status" value="1"/>
</dbReference>
<evidence type="ECO:0000313" key="3">
    <source>
        <dbReference type="Proteomes" id="UP000469325"/>
    </source>
</evidence>
<evidence type="ECO:0000256" key="1">
    <source>
        <dbReference type="ARBA" id="ARBA00023121"/>
    </source>
</evidence>
<evidence type="ECO:0000313" key="2">
    <source>
        <dbReference type="EMBL" id="MST72672.1"/>
    </source>
</evidence>
<dbReference type="EMBL" id="VUNC01000004">
    <property type="protein sequence ID" value="MST72672.1"/>
    <property type="molecule type" value="Genomic_DNA"/>
</dbReference>
<gene>
    <name evidence="2" type="ORF">FYJ68_06080</name>
</gene>
<sequence>MPAKFNLLCDSTCDFSQELMDKWGLRYAPFTYVEADKPDGGFHGVDDLFQSRSPHDFYENIRWGAAPLTSQPSQAEYDKLFREALETGLPSVMVCISTGISGGYNGACTALDRLKEERGEDVPIYVVDSLLASTSLFLLMQEAVKQRDKGLSAEEFVRWIEDARYHVQTIFMVDNLDTLHHGGRIPKSVALVSGALDAKPLLSWKLDGGLTIIGVTRGRKKAMKKMVDYYEKNHSNAQYPAIACIGNADCDHDGMRLGAMLADLDDSIEIMTSNIGPTIGCHVGPGMLSCVFWGEDRRSKKSFSGKVRGIRQA</sequence>